<evidence type="ECO:0000313" key="10">
    <source>
        <dbReference type="EMBL" id="MEY6431466.1"/>
    </source>
</evidence>
<feature type="domain" description="Aspartate/ornithine carbamoyltransferase carbamoyl-P binding" evidence="9">
    <location>
        <begin position="15"/>
        <end position="159"/>
    </location>
</feature>
<feature type="binding site" evidence="7">
    <location>
        <position position="180"/>
    </location>
    <ligand>
        <name>L-aspartate</name>
        <dbReference type="ChEBI" id="CHEBI:29991"/>
    </ligand>
</feature>
<dbReference type="EC" id="2.1.3.2" evidence="7"/>
<proteinExistence type="inferred from homology"/>
<dbReference type="EMBL" id="JBDKXB010000003">
    <property type="protein sequence ID" value="MEY6431466.1"/>
    <property type="molecule type" value="Genomic_DNA"/>
</dbReference>
<dbReference type="NCBIfam" id="TIGR00670">
    <property type="entry name" value="asp_carb_tr"/>
    <property type="match status" value="1"/>
</dbReference>
<feature type="binding site" evidence="7">
    <location>
        <position position="150"/>
    </location>
    <ligand>
        <name>carbamoyl phosphate</name>
        <dbReference type="ChEBI" id="CHEBI:58228"/>
    </ligand>
</feature>
<evidence type="ECO:0000256" key="3">
    <source>
        <dbReference type="ARBA" id="ARBA00022679"/>
    </source>
</evidence>
<evidence type="ECO:0000313" key="11">
    <source>
        <dbReference type="Proteomes" id="UP001564408"/>
    </source>
</evidence>
<protein>
    <recommendedName>
        <fullName evidence="7">Aspartate carbamoyltransferase</fullName>
        <ecNumber evidence="7">2.1.3.2</ecNumber>
    </recommendedName>
    <alternativeName>
        <fullName evidence="7">Aspartate transcarbamylase</fullName>
        <shortName evidence="7">ATCase</shortName>
    </alternativeName>
</protein>
<keyword evidence="3 7" id="KW-0808">Transferase</keyword>
<dbReference type="InterPro" id="IPR006131">
    <property type="entry name" value="Asp_carbamoyltransf_Asp/Orn-bd"/>
</dbReference>
<dbReference type="InterPro" id="IPR036901">
    <property type="entry name" value="Asp/Orn_carbamoylTrfase_sf"/>
</dbReference>
<evidence type="ECO:0000259" key="8">
    <source>
        <dbReference type="Pfam" id="PF00185"/>
    </source>
</evidence>
<dbReference type="HAMAP" id="MF_00001">
    <property type="entry name" value="Asp_carb_tr"/>
    <property type="match status" value="1"/>
</dbReference>
<feature type="binding site" evidence="7">
    <location>
        <position position="276"/>
    </location>
    <ligand>
        <name>carbamoyl phosphate</name>
        <dbReference type="ChEBI" id="CHEBI:58228"/>
    </ligand>
</feature>
<comment type="similarity">
    <text evidence="2 7">Belongs to the aspartate/ornithine carbamoyltransferase superfamily. ATCase family.</text>
</comment>
<feature type="binding site" evidence="7">
    <location>
        <position position="277"/>
    </location>
    <ligand>
        <name>carbamoyl phosphate</name>
        <dbReference type="ChEBI" id="CHEBI:58228"/>
    </ligand>
</feature>
<dbReference type="Pfam" id="PF02729">
    <property type="entry name" value="OTCace_N"/>
    <property type="match status" value="1"/>
</dbReference>
<sequence length="328" mass="35848">MTRPDLQRDAQGRLKHFLTIDGLGGEILTEILDRAEGFAGVARQAVKKVPLCRGKIIANLFFENSTRTRTTFELAAKRLSADVLNLNISTSSTAKGETLLDTLRNLEAMHVDMFVVRHGDSGAAHFFAEHAAPHVSVVNAGDGRHSHPTQGMLDMFTIRRHKGDFGALTVAIVGDILHSRVARSQILALTALGAGEVRVIGPRTLIPTRVEELGVRVFHSLREGVRDADVVIMLRLQRERMDGALLPSEREYFQLYGLTERLLETAKPDAIVLHPGPINRGVEMDSQVADGPRSVILEQVSNGIAVRMAVMSLCLGTQSQRAQGDEDG</sequence>
<accession>A0ABV4BAK0</accession>
<dbReference type="PRINTS" id="PR00101">
    <property type="entry name" value="ATCASE"/>
</dbReference>
<dbReference type="PRINTS" id="PR00100">
    <property type="entry name" value="AOTCASE"/>
</dbReference>
<dbReference type="InterPro" id="IPR006132">
    <property type="entry name" value="Asp/Orn_carbamoyltranf_P-bd"/>
</dbReference>
<feature type="domain" description="Aspartate/ornithine carbamoyltransferase Asp/Orn-binding" evidence="8">
    <location>
        <begin position="168"/>
        <end position="313"/>
    </location>
</feature>
<comment type="pathway">
    <text evidence="1 7">Pyrimidine metabolism; UMP biosynthesis via de novo pathway; (S)-dihydroorotate from bicarbonate: step 2/3.</text>
</comment>
<feature type="binding site" evidence="7">
    <location>
        <position position="235"/>
    </location>
    <ligand>
        <name>L-aspartate</name>
        <dbReference type="ChEBI" id="CHEBI:29991"/>
    </ligand>
</feature>
<evidence type="ECO:0000256" key="4">
    <source>
        <dbReference type="ARBA" id="ARBA00022975"/>
    </source>
</evidence>
<dbReference type="SUPFAM" id="SSF53671">
    <property type="entry name" value="Aspartate/ornithine carbamoyltransferase"/>
    <property type="match status" value="1"/>
</dbReference>
<evidence type="ECO:0000256" key="1">
    <source>
        <dbReference type="ARBA" id="ARBA00004852"/>
    </source>
</evidence>
<keyword evidence="11" id="KW-1185">Reference proteome</keyword>
<keyword evidence="4 7" id="KW-0665">Pyrimidine biosynthesis</keyword>
<dbReference type="PANTHER" id="PTHR45753:SF6">
    <property type="entry name" value="ASPARTATE CARBAMOYLTRANSFERASE"/>
    <property type="match status" value="1"/>
</dbReference>
<comment type="subunit">
    <text evidence="7">Heterododecamer (2C3:3R2) of six catalytic PyrB chains organized as two trimers (C3), and six regulatory PyrI chains organized as three dimers (R2).</text>
</comment>
<feature type="binding site" evidence="7">
    <location>
        <position position="68"/>
    </location>
    <ligand>
        <name>carbamoyl phosphate</name>
        <dbReference type="ChEBI" id="CHEBI:58228"/>
    </ligand>
</feature>
<evidence type="ECO:0000256" key="5">
    <source>
        <dbReference type="ARBA" id="ARBA00043884"/>
    </source>
</evidence>
<comment type="function">
    <text evidence="5 7">Catalyzes the condensation of carbamoyl phosphate and aspartate to form carbamoyl aspartate and inorganic phosphate, the committed step in the de novo pyrimidine nucleotide biosynthesis pathway.</text>
</comment>
<dbReference type="Pfam" id="PF00185">
    <property type="entry name" value="OTCace"/>
    <property type="match status" value="1"/>
</dbReference>
<reference evidence="10 11" key="1">
    <citation type="submission" date="2024-05" db="EMBL/GenBank/DDBJ databases">
        <title>Genome Sequence and Characterization of the New Strain Purple Sulfur Bacterium of Genus Thioalkalicoccus.</title>
        <authorList>
            <person name="Bryantseva I.A."/>
            <person name="Kyndt J.A."/>
            <person name="Imhoff J.F."/>
        </authorList>
    </citation>
    <scope>NUCLEOTIDE SEQUENCE [LARGE SCALE GENOMIC DNA]</scope>
    <source>
        <strain evidence="10 11">Um2</strain>
    </source>
</reference>
<evidence type="ECO:0000256" key="7">
    <source>
        <dbReference type="HAMAP-Rule" id="MF_00001"/>
    </source>
</evidence>
<dbReference type="Gene3D" id="3.40.50.1370">
    <property type="entry name" value="Aspartate/ornithine carbamoyltransferase"/>
    <property type="match status" value="2"/>
</dbReference>
<dbReference type="InterPro" id="IPR006130">
    <property type="entry name" value="Asp/Orn_carbamoylTrfase"/>
</dbReference>
<evidence type="ECO:0000256" key="2">
    <source>
        <dbReference type="ARBA" id="ARBA00008896"/>
    </source>
</evidence>
<dbReference type="PANTHER" id="PTHR45753">
    <property type="entry name" value="ORNITHINE CARBAMOYLTRANSFERASE, MITOCHONDRIAL"/>
    <property type="match status" value="1"/>
</dbReference>
<organism evidence="10 11">
    <name type="scientific">Thioalkalicoccus limnaeus</name>
    <dbReference type="NCBI Taxonomy" id="120681"/>
    <lineage>
        <taxon>Bacteria</taxon>
        <taxon>Pseudomonadati</taxon>
        <taxon>Pseudomonadota</taxon>
        <taxon>Gammaproteobacteria</taxon>
        <taxon>Chromatiales</taxon>
        <taxon>Chromatiaceae</taxon>
        <taxon>Thioalkalicoccus</taxon>
    </lineage>
</organism>
<dbReference type="PROSITE" id="PS00097">
    <property type="entry name" value="CARBAMOYLTRANSFERASE"/>
    <property type="match status" value="1"/>
</dbReference>
<name>A0ABV4BAK0_9GAMM</name>
<dbReference type="Proteomes" id="UP001564408">
    <property type="component" value="Unassembled WGS sequence"/>
</dbReference>
<gene>
    <name evidence="7" type="primary">pyrB</name>
    <name evidence="10" type="ORF">ABC977_03485</name>
</gene>
<comment type="caution">
    <text evidence="10">The sequence shown here is derived from an EMBL/GenBank/DDBJ whole genome shotgun (WGS) entry which is preliminary data.</text>
</comment>
<dbReference type="InterPro" id="IPR002082">
    <property type="entry name" value="Asp_carbamoyltransf"/>
</dbReference>
<comment type="catalytic activity">
    <reaction evidence="6 7">
        <text>carbamoyl phosphate + L-aspartate = N-carbamoyl-L-aspartate + phosphate + H(+)</text>
        <dbReference type="Rhea" id="RHEA:20013"/>
        <dbReference type="ChEBI" id="CHEBI:15378"/>
        <dbReference type="ChEBI" id="CHEBI:29991"/>
        <dbReference type="ChEBI" id="CHEBI:32814"/>
        <dbReference type="ChEBI" id="CHEBI:43474"/>
        <dbReference type="ChEBI" id="CHEBI:58228"/>
        <dbReference type="EC" id="2.1.3.2"/>
    </reaction>
</comment>
<dbReference type="GO" id="GO:0004070">
    <property type="term" value="F:aspartate carbamoyltransferase activity"/>
    <property type="evidence" value="ECO:0007669"/>
    <property type="project" value="UniProtKB-EC"/>
</dbReference>
<feature type="binding site" evidence="7">
    <location>
        <position position="117"/>
    </location>
    <ligand>
        <name>carbamoyl phosphate</name>
        <dbReference type="ChEBI" id="CHEBI:58228"/>
    </ligand>
</feature>
<dbReference type="NCBIfam" id="NF002032">
    <property type="entry name" value="PRK00856.1"/>
    <property type="match status" value="1"/>
</dbReference>
<feature type="binding site" evidence="7">
    <location>
        <position position="67"/>
    </location>
    <ligand>
        <name>carbamoyl phosphate</name>
        <dbReference type="ChEBI" id="CHEBI:58228"/>
    </ligand>
</feature>
<feature type="binding site" evidence="7">
    <location>
        <position position="147"/>
    </location>
    <ligand>
        <name>carbamoyl phosphate</name>
        <dbReference type="ChEBI" id="CHEBI:58228"/>
    </ligand>
</feature>
<feature type="binding site" evidence="7">
    <location>
        <position position="95"/>
    </location>
    <ligand>
        <name>L-aspartate</name>
        <dbReference type="ChEBI" id="CHEBI:29991"/>
    </ligand>
</feature>
<evidence type="ECO:0000256" key="6">
    <source>
        <dbReference type="ARBA" id="ARBA00048859"/>
    </source>
</evidence>
<evidence type="ECO:0000259" key="9">
    <source>
        <dbReference type="Pfam" id="PF02729"/>
    </source>
</evidence>